<evidence type="ECO:0000256" key="4">
    <source>
        <dbReference type="ARBA" id="ARBA00022833"/>
    </source>
</evidence>
<evidence type="ECO:0000256" key="5">
    <source>
        <dbReference type="ARBA" id="ARBA00023002"/>
    </source>
</evidence>
<evidence type="ECO:0000256" key="2">
    <source>
        <dbReference type="ARBA" id="ARBA00008072"/>
    </source>
</evidence>
<protein>
    <submittedName>
        <fullName evidence="9">Xylitol dehydrogenase</fullName>
        <ecNumber evidence="9">1.1.1.9</ecNumber>
    </submittedName>
</protein>
<dbReference type="Gene3D" id="3.90.180.10">
    <property type="entry name" value="Medium-chain alcohol dehydrogenases, catalytic domain"/>
    <property type="match status" value="1"/>
</dbReference>
<organism evidence="9">
    <name type="scientific">Candida sp. (strain HA167)</name>
    <name type="common">Yeast</name>
    <name type="synonym">Galactocandida mastotermitis</name>
    <dbReference type="NCBI Taxonomy" id="78167"/>
    <lineage>
        <taxon>Eukaryota</taxon>
        <taxon>Fungi</taxon>
        <taxon>Dikarya</taxon>
        <taxon>Ascomycota</taxon>
        <taxon>Saccharomycotina</taxon>
        <taxon>Saccharomycetes</taxon>
        <taxon>Saccharomycetales</taxon>
    </lineage>
</organism>
<evidence type="ECO:0000313" key="9">
    <source>
        <dbReference type="EMBL" id="AAC24597.1"/>
    </source>
</evidence>
<keyword evidence="5 9" id="KW-0560">Oxidoreductase</keyword>
<dbReference type="EMBL" id="AF072541">
    <property type="protein sequence ID" value="AAC24597.1"/>
    <property type="molecule type" value="Genomic_DNA"/>
</dbReference>
<keyword evidence="6" id="KW-0520">NAD</keyword>
<dbReference type="SUPFAM" id="SSF50129">
    <property type="entry name" value="GroES-like"/>
    <property type="match status" value="1"/>
</dbReference>
<evidence type="ECO:0000256" key="6">
    <source>
        <dbReference type="ARBA" id="ARBA00023027"/>
    </source>
</evidence>
<dbReference type="PROSITE" id="PS00059">
    <property type="entry name" value="ADH_ZINC"/>
    <property type="match status" value="1"/>
</dbReference>
<dbReference type="Pfam" id="PF00107">
    <property type="entry name" value="ADH_zinc_N"/>
    <property type="match status" value="1"/>
</dbReference>
<dbReference type="EC" id="1.1.1.9" evidence="9"/>
<dbReference type="GO" id="GO:0006062">
    <property type="term" value="P:sorbitol catabolic process"/>
    <property type="evidence" value="ECO:0007669"/>
    <property type="project" value="TreeGrafter"/>
</dbReference>
<dbReference type="InterPro" id="IPR013154">
    <property type="entry name" value="ADH-like_N"/>
</dbReference>
<keyword evidence="3 7" id="KW-0479">Metal-binding</keyword>
<dbReference type="SABIO-RK" id="O74230"/>
<dbReference type="InterPro" id="IPR011032">
    <property type="entry name" value="GroES-like_sf"/>
</dbReference>
<sequence>MSTPENLSFVLQKPFDVKFEDRPIPKLSDPYSVKIQVKKTGICGSDVHYFTHGAIGDFVVKAPMVLGHESSGVVLEVGSEVKSLKVGDRVAMEPGVPSRHSDEYKSGRYNLCPHMAFAATPPYDGTLCKYYILPEDFCVKLPEHVSLEEGALVEPLSVAVHSSKLGNIKPGSHVAIYGAGPVGLLVAAVASAFGAESVTIIDLVESRLNLAKELGATATVQVDFKDTPKESAAKVVAANNGIAPDVVIDASGAEASINSAINAIRPGGTYVQVGMGKPDVSFPIATLIGKELTVKGSFRYGYGDYPLAVSLLASGKVNVKKLITHEVKFEDAAEAFQLVRDGKAIKCIINGPE</sequence>
<dbReference type="GO" id="GO:0046526">
    <property type="term" value="F:D-xylulose reductase activity"/>
    <property type="evidence" value="ECO:0007669"/>
    <property type="project" value="UniProtKB-EC"/>
</dbReference>
<evidence type="ECO:0000256" key="7">
    <source>
        <dbReference type="RuleBase" id="RU361277"/>
    </source>
</evidence>
<dbReference type="InterPro" id="IPR013149">
    <property type="entry name" value="ADH-like_C"/>
</dbReference>
<gene>
    <name evidence="9" type="primary">xdh</name>
</gene>
<dbReference type="Pfam" id="PF08240">
    <property type="entry name" value="ADH_N"/>
    <property type="match status" value="1"/>
</dbReference>
<dbReference type="InterPro" id="IPR045306">
    <property type="entry name" value="SDH-like"/>
</dbReference>
<evidence type="ECO:0000259" key="8">
    <source>
        <dbReference type="SMART" id="SM00829"/>
    </source>
</evidence>
<dbReference type="PANTHER" id="PTHR43161">
    <property type="entry name" value="SORBITOL DEHYDROGENASE"/>
    <property type="match status" value="1"/>
</dbReference>
<evidence type="ECO:0000256" key="1">
    <source>
        <dbReference type="ARBA" id="ARBA00001947"/>
    </source>
</evidence>
<dbReference type="InterPro" id="IPR036291">
    <property type="entry name" value="NAD(P)-bd_dom_sf"/>
</dbReference>
<dbReference type="Gene3D" id="3.40.50.720">
    <property type="entry name" value="NAD(P)-binding Rossmann-like Domain"/>
    <property type="match status" value="1"/>
</dbReference>
<dbReference type="SUPFAM" id="SSF51735">
    <property type="entry name" value="NAD(P)-binding Rossmann-fold domains"/>
    <property type="match status" value="1"/>
</dbReference>
<dbReference type="SMART" id="SM00829">
    <property type="entry name" value="PKS_ER"/>
    <property type="match status" value="1"/>
</dbReference>
<proteinExistence type="inferred from homology"/>
<feature type="domain" description="Enoyl reductase (ER)" evidence="8">
    <location>
        <begin position="2"/>
        <end position="349"/>
    </location>
</feature>
<dbReference type="PANTHER" id="PTHR43161:SF9">
    <property type="entry name" value="SORBITOL DEHYDROGENASE"/>
    <property type="match status" value="1"/>
</dbReference>
<keyword evidence="4 7" id="KW-0862">Zinc</keyword>
<evidence type="ECO:0000256" key="3">
    <source>
        <dbReference type="ARBA" id="ARBA00022723"/>
    </source>
</evidence>
<dbReference type="GO" id="GO:0003939">
    <property type="term" value="F:L-iditol 2-dehydrogenase (NAD+) activity"/>
    <property type="evidence" value="ECO:0007669"/>
    <property type="project" value="TreeGrafter"/>
</dbReference>
<reference evidence="9" key="1">
    <citation type="submission" date="1998-06" db="EMBL/GenBank/DDBJ databases">
        <title>Xylose utilisation: Cloning and characterisation of the xylitol dehydrogenase from Galactocandida mastotermitis.</title>
        <authorList>
            <person name="Habenicht A."/>
            <person name="Motejadded H."/>
            <person name="Wegerer A."/>
            <person name="Kies M."/>
            <person name="Mattes R."/>
        </authorList>
    </citation>
    <scope>NUCLEOTIDE SEQUENCE</scope>
</reference>
<dbReference type="FunFam" id="3.40.50.720:FF:000068">
    <property type="entry name" value="Sorbitol dehydrogenase"/>
    <property type="match status" value="1"/>
</dbReference>
<name>O74230_CANS1</name>
<dbReference type="GO" id="GO:0008270">
    <property type="term" value="F:zinc ion binding"/>
    <property type="evidence" value="ECO:0007669"/>
    <property type="project" value="InterPro"/>
</dbReference>
<comment type="similarity">
    <text evidence="2 7">Belongs to the zinc-containing alcohol dehydrogenase family.</text>
</comment>
<comment type="cofactor">
    <cofactor evidence="1 7">
        <name>Zn(2+)</name>
        <dbReference type="ChEBI" id="CHEBI:29105"/>
    </cofactor>
</comment>
<dbReference type="InterPro" id="IPR020843">
    <property type="entry name" value="ER"/>
</dbReference>
<dbReference type="CDD" id="cd05285">
    <property type="entry name" value="sorbitol_DH"/>
    <property type="match status" value="1"/>
</dbReference>
<dbReference type="InterPro" id="IPR002328">
    <property type="entry name" value="ADH_Zn_CS"/>
</dbReference>
<dbReference type="AlphaFoldDB" id="O74230"/>
<accession>O74230</accession>